<dbReference type="SMART" id="SM00256">
    <property type="entry name" value="FBOX"/>
    <property type="match status" value="1"/>
</dbReference>
<proteinExistence type="predicted"/>
<dbReference type="Gramene" id="OE9A039163T1">
    <property type="protein sequence ID" value="OE9A039163C1"/>
    <property type="gene ID" value="OE9A039163"/>
</dbReference>
<evidence type="ECO:0000259" key="1">
    <source>
        <dbReference type="PROSITE" id="PS50181"/>
    </source>
</evidence>
<dbReference type="PANTHER" id="PTHR31215">
    <property type="entry name" value="OS05G0510400 PROTEIN-RELATED"/>
    <property type="match status" value="1"/>
</dbReference>
<sequence length="353" mass="40575">MSPAPEYLDSDNLFDRLPDEIVLSVFDKLHDAKSLCLSMSVCKRFYSIIPQVEEVFLHIPRKKSLVKDSETPQNFLKNHFVKALMKPFFFISQVVKFRSKKEDNDYDYDYYSYHAPNEILKPFEEIRALNLRLPCQKKGSTSGKEFNSMLKWKAEFGSQLHSCVMLGAKSCIEKRENEEKLREKEENSRESEVIADDELKLRIVWTISCLIVASARHYLIQEIVKEHKLIDKIVVTDESDQGKLCMNEEQIEEFRQLNSKDSSLENRTKLPALGMKMWYLEKLDLPDSGRTMEGATLVVIRGVGGGGEAVKTKNDGDLVADAFEGVGEDKVVEEAVRKLMTTKRCYTLEMNAF</sequence>
<dbReference type="CDD" id="cd09917">
    <property type="entry name" value="F-box_SF"/>
    <property type="match status" value="1"/>
</dbReference>
<keyword evidence="3" id="KW-1185">Reference proteome</keyword>
<gene>
    <name evidence="2" type="ORF">OLEA9_A039163</name>
</gene>
<dbReference type="SUPFAM" id="SSF81383">
    <property type="entry name" value="F-box domain"/>
    <property type="match status" value="1"/>
</dbReference>
<evidence type="ECO:0000313" key="2">
    <source>
        <dbReference type="EMBL" id="CAA3022492.1"/>
    </source>
</evidence>
<dbReference type="Proteomes" id="UP000594638">
    <property type="component" value="Unassembled WGS sequence"/>
</dbReference>
<dbReference type="PROSITE" id="PS50181">
    <property type="entry name" value="FBOX"/>
    <property type="match status" value="1"/>
</dbReference>
<evidence type="ECO:0000313" key="3">
    <source>
        <dbReference type="Proteomes" id="UP000594638"/>
    </source>
</evidence>
<organism evidence="2 3">
    <name type="scientific">Olea europaea subsp. europaea</name>
    <dbReference type="NCBI Taxonomy" id="158383"/>
    <lineage>
        <taxon>Eukaryota</taxon>
        <taxon>Viridiplantae</taxon>
        <taxon>Streptophyta</taxon>
        <taxon>Embryophyta</taxon>
        <taxon>Tracheophyta</taxon>
        <taxon>Spermatophyta</taxon>
        <taxon>Magnoliopsida</taxon>
        <taxon>eudicotyledons</taxon>
        <taxon>Gunneridae</taxon>
        <taxon>Pentapetalae</taxon>
        <taxon>asterids</taxon>
        <taxon>lamiids</taxon>
        <taxon>Lamiales</taxon>
        <taxon>Oleaceae</taxon>
        <taxon>Oleeae</taxon>
        <taxon>Olea</taxon>
    </lineage>
</organism>
<dbReference type="Gene3D" id="1.20.1280.50">
    <property type="match status" value="1"/>
</dbReference>
<dbReference type="Pfam" id="PF12937">
    <property type="entry name" value="F-box-like"/>
    <property type="match status" value="1"/>
</dbReference>
<name>A0A8S0UTU1_OLEEU</name>
<dbReference type="InterPro" id="IPR001810">
    <property type="entry name" value="F-box_dom"/>
</dbReference>
<protein>
    <submittedName>
        <fullName evidence="2">F-box At4g18380-like</fullName>
    </submittedName>
</protein>
<feature type="domain" description="F-box" evidence="1">
    <location>
        <begin position="11"/>
        <end position="59"/>
    </location>
</feature>
<dbReference type="InterPro" id="IPR036047">
    <property type="entry name" value="F-box-like_dom_sf"/>
</dbReference>
<dbReference type="EMBL" id="CACTIH010009070">
    <property type="protein sequence ID" value="CAA3022492.1"/>
    <property type="molecule type" value="Genomic_DNA"/>
</dbReference>
<comment type="caution">
    <text evidence="2">The sequence shown here is derived from an EMBL/GenBank/DDBJ whole genome shotgun (WGS) entry which is preliminary data.</text>
</comment>
<reference evidence="2 3" key="1">
    <citation type="submission" date="2019-12" db="EMBL/GenBank/DDBJ databases">
        <authorList>
            <person name="Alioto T."/>
            <person name="Alioto T."/>
            <person name="Gomez Garrido J."/>
        </authorList>
    </citation>
    <scope>NUCLEOTIDE SEQUENCE [LARGE SCALE GENOMIC DNA]</scope>
</reference>
<accession>A0A8S0UTU1</accession>
<dbReference type="InterPro" id="IPR044809">
    <property type="entry name" value="AUF1-like"/>
</dbReference>
<dbReference type="AlphaFoldDB" id="A0A8S0UTU1"/>
<dbReference type="OrthoDB" id="812961at2759"/>